<dbReference type="Proteomes" id="UP000029981">
    <property type="component" value="Chromosome 6"/>
</dbReference>
<evidence type="ECO:0000256" key="1">
    <source>
        <dbReference type="SAM" id="MobiDB-lite"/>
    </source>
</evidence>
<dbReference type="EMBL" id="CM002927">
    <property type="protein sequence ID" value="KGN47025.1"/>
    <property type="molecule type" value="Genomic_DNA"/>
</dbReference>
<reference evidence="2 3" key="4">
    <citation type="journal article" date="2011" name="BMC Genomics">
        <title>RNA-Seq improves annotation of protein-coding genes in the cucumber genome.</title>
        <authorList>
            <person name="Li Z."/>
            <person name="Zhang Z."/>
            <person name="Yan P."/>
            <person name="Huang S."/>
            <person name="Fei Z."/>
            <person name="Lin K."/>
        </authorList>
    </citation>
    <scope>NUCLEOTIDE SEQUENCE [LARGE SCALE GENOMIC DNA]</scope>
    <source>
        <strain evidence="3">cv. 9930</strain>
    </source>
</reference>
<name>A0A0A0KBI9_CUCSA</name>
<feature type="compositionally biased region" description="Basic and acidic residues" evidence="1">
    <location>
        <begin position="1"/>
        <end position="12"/>
    </location>
</feature>
<sequence>MDSPEDREHDRLSSASMNKGAFLSRPGGGEGRRRLKKKLWKVFSIISRERDPHFSYAPLQPRTSISLIDKDRPRRRSKVHPDPRRRTPIFWKEESIMLRRRKEYCLSFSHNLSVSHNIHSSRTIPLAFPSKREYSPRFRRQKADYSTPRVHPQGLEQPECLEGSALERAAFLI</sequence>
<accession>A0A0A0KBI9</accession>
<feature type="region of interest" description="Disordered" evidence="1">
    <location>
        <begin position="1"/>
        <end position="33"/>
    </location>
</feature>
<feature type="region of interest" description="Disordered" evidence="1">
    <location>
        <begin position="65"/>
        <end position="84"/>
    </location>
</feature>
<reference evidence="2 3" key="1">
    <citation type="journal article" date="2009" name="Nat. Genet.">
        <title>The genome of the cucumber, Cucumis sativus L.</title>
        <authorList>
            <person name="Huang S."/>
            <person name="Li R."/>
            <person name="Zhang Z."/>
            <person name="Li L."/>
            <person name="Gu X."/>
            <person name="Fan W."/>
            <person name="Lucas W.J."/>
            <person name="Wang X."/>
            <person name="Xie B."/>
            <person name="Ni P."/>
            <person name="Ren Y."/>
            <person name="Zhu H."/>
            <person name="Li J."/>
            <person name="Lin K."/>
            <person name="Jin W."/>
            <person name="Fei Z."/>
            <person name="Li G."/>
            <person name="Staub J."/>
            <person name="Kilian A."/>
            <person name="van der Vossen E.A."/>
            <person name="Wu Y."/>
            <person name="Guo J."/>
            <person name="He J."/>
            <person name="Jia Z."/>
            <person name="Ren Y."/>
            <person name="Tian G."/>
            <person name="Lu Y."/>
            <person name="Ruan J."/>
            <person name="Qian W."/>
            <person name="Wang M."/>
            <person name="Huang Q."/>
            <person name="Li B."/>
            <person name="Xuan Z."/>
            <person name="Cao J."/>
            <person name="Asan"/>
            <person name="Wu Z."/>
            <person name="Zhang J."/>
            <person name="Cai Q."/>
            <person name="Bai Y."/>
            <person name="Zhao B."/>
            <person name="Han Y."/>
            <person name="Li Y."/>
            <person name="Li X."/>
            <person name="Wang S."/>
            <person name="Shi Q."/>
            <person name="Liu S."/>
            <person name="Cho W.K."/>
            <person name="Kim J.Y."/>
            <person name="Xu Y."/>
            <person name="Heller-Uszynska K."/>
            <person name="Miao H."/>
            <person name="Cheng Z."/>
            <person name="Zhang S."/>
            <person name="Wu J."/>
            <person name="Yang Y."/>
            <person name="Kang H."/>
            <person name="Li M."/>
            <person name="Liang H."/>
            <person name="Ren X."/>
            <person name="Shi Z."/>
            <person name="Wen M."/>
            <person name="Jian M."/>
            <person name="Yang H."/>
            <person name="Zhang G."/>
            <person name="Yang Z."/>
            <person name="Chen R."/>
            <person name="Liu S."/>
            <person name="Li J."/>
            <person name="Ma L."/>
            <person name="Liu H."/>
            <person name="Zhou Y."/>
            <person name="Zhao J."/>
            <person name="Fang X."/>
            <person name="Li G."/>
            <person name="Fang L."/>
            <person name="Li Y."/>
            <person name="Liu D."/>
            <person name="Zheng H."/>
            <person name="Zhang Y."/>
            <person name="Qin N."/>
            <person name="Li Z."/>
            <person name="Yang G."/>
            <person name="Yang S."/>
            <person name="Bolund L."/>
            <person name="Kristiansen K."/>
            <person name="Zheng H."/>
            <person name="Li S."/>
            <person name="Zhang X."/>
            <person name="Yang H."/>
            <person name="Wang J."/>
            <person name="Sun R."/>
            <person name="Zhang B."/>
            <person name="Jiang S."/>
            <person name="Wang J."/>
            <person name="Du Y."/>
            <person name="Li S."/>
        </authorList>
    </citation>
    <scope>NUCLEOTIDE SEQUENCE [LARGE SCALE GENOMIC DNA]</scope>
    <source>
        <strain evidence="3">cv. 9930</strain>
    </source>
</reference>
<evidence type="ECO:0000313" key="3">
    <source>
        <dbReference type="Proteomes" id="UP000029981"/>
    </source>
</evidence>
<dbReference type="AlphaFoldDB" id="A0A0A0KBI9"/>
<organism evidence="2 3">
    <name type="scientific">Cucumis sativus</name>
    <name type="common">Cucumber</name>
    <dbReference type="NCBI Taxonomy" id="3659"/>
    <lineage>
        <taxon>Eukaryota</taxon>
        <taxon>Viridiplantae</taxon>
        <taxon>Streptophyta</taxon>
        <taxon>Embryophyta</taxon>
        <taxon>Tracheophyta</taxon>
        <taxon>Spermatophyta</taxon>
        <taxon>Magnoliopsida</taxon>
        <taxon>eudicotyledons</taxon>
        <taxon>Gunneridae</taxon>
        <taxon>Pentapetalae</taxon>
        <taxon>rosids</taxon>
        <taxon>fabids</taxon>
        <taxon>Cucurbitales</taxon>
        <taxon>Cucurbitaceae</taxon>
        <taxon>Benincaseae</taxon>
        <taxon>Cucumis</taxon>
    </lineage>
</organism>
<evidence type="ECO:0000313" key="2">
    <source>
        <dbReference type="EMBL" id="KGN47025.1"/>
    </source>
</evidence>
<protein>
    <submittedName>
        <fullName evidence="2">Uncharacterized protein</fullName>
    </submittedName>
</protein>
<reference evidence="2 3" key="2">
    <citation type="journal article" date="2009" name="PLoS ONE">
        <title>An integrated genetic and cytogenetic map of the cucumber genome.</title>
        <authorList>
            <person name="Ren Y."/>
            <person name="Zhang Z."/>
            <person name="Liu J."/>
            <person name="Staub J.E."/>
            <person name="Han Y."/>
            <person name="Cheng Z."/>
            <person name="Li X."/>
            <person name="Lu J."/>
            <person name="Miao H."/>
            <person name="Kang H."/>
            <person name="Xie B."/>
            <person name="Gu X."/>
            <person name="Wang X."/>
            <person name="Du Y."/>
            <person name="Jin W."/>
            <person name="Huang S."/>
        </authorList>
    </citation>
    <scope>NUCLEOTIDE SEQUENCE [LARGE SCALE GENOMIC DNA]</scope>
    <source>
        <strain evidence="3">cv. 9930</strain>
    </source>
</reference>
<feature type="region of interest" description="Disordered" evidence="1">
    <location>
        <begin position="135"/>
        <end position="154"/>
    </location>
</feature>
<dbReference type="Gramene" id="KGN47025">
    <property type="protein sequence ID" value="KGN47025"/>
    <property type="gene ID" value="Csa_6G169900"/>
</dbReference>
<proteinExistence type="predicted"/>
<keyword evidence="3" id="KW-1185">Reference proteome</keyword>
<gene>
    <name evidence="2" type="ORF">Csa_6G169900</name>
</gene>
<reference evidence="2 3" key="3">
    <citation type="journal article" date="2010" name="BMC Genomics">
        <title>Transcriptome sequencing and comparative analysis of cucumber flowers with different sex types.</title>
        <authorList>
            <person name="Guo S."/>
            <person name="Zheng Y."/>
            <person name="Joung J.G."/>
            <person name="Liu S."/>
            <person name="Zhang Z."/>
            <person name="Crasta O.R."/>
            <person name="Sobral B.W."/>
            <person name="Xu Y."/>
            <person name="Huang S."/>
            <person name="Fei Z."/>
        </authorList>
    </citation>
    <scope>NUCLEOTIDE SEQUENCE [LARGE SCALE GENOMIC DNA]</scope>
    <source>
        <strain evidence="3">cv. 9930</strain>
    </source>
</reference>